<dbReference type="Proteomes" id="UP001209803">
    <property type="component" value="Chromosome"/>
</dbReference>
<dbReference type="RefSeq" id="WP_265683924.1">
    <property type="nucleotide sequence ID" value="NZ_CP120863.1"/>
</dbReference>
<reference evidence="2 3" key="1">
    <citation type="submission" date="2023-03" db="EMBL/GenBank/DDBJ databases">
        <title>Roseibium porphyridii sp. nov. and Roseibium rhodosorbium sp. nov. isolated from marine algae, Porphyridium cruentum and Rhodosorus marinus, respectively.</title>
        <authorList>
            <person name="Lee M.W."/>
            <person name="Choi B.J."/>
            <person name="Lee J.K."/>
            <person name="Choi D.G."/>
            <person name="Baek J.H."/>
            <person name="Bayburt H."/>
            <person name="Kim J.M."/>
            <person name="Han D.M."/>
            <person name="Kim K.H."/>
            <person name="Jeon C.O."/>
        </authorList>
    </citation>
    <scope>NUCLEOTIDE SEQUENCE [LARGE SCALE GENOMIC DNA]</scope>
    <source>
        <strain evidence="2 3">KMA01</strain>
    </source>
</reference>
<protein>
    <submittedName>
        <fullName evidence="2">D-Ala-D-Ala carboxypeptidase family metallohydrolase</fullName>
    </submittedName>
</protein>
<organism evidence="2 3">
    <name type="scientific">Roseibium porphyridii</name>
    <dbReference type="NCBI Taxonomy" id="2866279"/>
    <lineage>
        <taxon>Bacteria</taxon>
        <taxon>Pseudomonadati</taxon>
        <taxon>Pseudomonadota</taxon>
        <taxon>Alphaproteobacteria</taxon>
        <taxon>Hyphomicrobiales</taxon>
        <taxon>Stappiaceae</taxon>
        <taxon>Roseibium</taxon>
    </lineage>
</organism>
<accession>A0ABY8FC92</accession>
<name>A0ABY8FC92_9HYPH</name>
<keyword evidence="2" id="KW-0645">Protease</keyword>
<evidence type="ECO:0000313" key="3">
    <source>
        <dbReference type="Proteomes" id="UP001209803"/>
    </source>
</evidence>
<evidence type="ECO:0000313" key="2">
    <source>
        <dbReference type="EMBL" id="WFE91470.1"/>
    </source>
</evidence>
<dbReference type="Pfam" id="PF08291">
    <property type="entry name" value="Peptidase_M15_3"/>
    <property type="match status" value="1"/>
</dbReference>
<keyword evidence="2" id="KW-0378">Hydrolase</keyword>
<feature type="domain" description="Peptidase M15A C-terminal" evidence="1">
    <location>
        <begin position="403"/>
        <end position="522"/>
    </location>
</feature>
<evidence type="ECO:0000259" key="1">
    <source>
        <dbReference type="Pfam" id="PF08291"/>
    </source>
</evidence>
<dbReference type="Gene3D" id="3.30.1380.10">
    <property type="match status" value="1"/>
</dbReference>
<keyword evidence="3" id="KW-1185">Reference proteome</keyword>
<dbReference type="GO" id="GO:0004180">
    <property type="term" value="F:carboxypeptidase activity"/>
    <property type="evidence" value="ECO:0007669"/>
    <property type="project" value="UniProtKB-KW"/>
</dbReference>
<keyword evidence="2" id="KW-0121">Carboxypeptidase</keyword>
<sequence>MDSSEEVLAQLNDELSLANLFDLLDKAQTIEEVNAIRTFGNELLERRLLESVEGFRAGTRRFLNVTEKMLEAMADLDRTFVAISPVRNPIQAPALSSIIGRLGEALRLFHDDEGMRKTHNSDQEVEDLNNDEDMIAPVLDPVKIPDDIVNTGILTGPKTSTSRKYEEIADEYIRFFVSSGFKNDREALVKKYALKAVAEKARYEAVGTPLGIPWWFVAAIHLLESSYNFSTHLHNGDPLSNRTFRVPSGRPAAWLPPNSWEESARDALTHQKLAGLSDWSLPRALWRWERYNGWGYRKKRLPSPYLWSFSSIYTKGKYVGDGVFNKSAVSKQCGCATFLKFLHDHGHVDLKLDVVSENEQGQPDSDANADAVVDDNKPNIDGVVPPAHAFQAFFEERLPGIRHFKWHEFLIKGGSHGTNGLNTDPPRELWENVLPLARALDEFREQVGVPVVLTSVYRSPKYNASIGGATRSQHMAFTAADFKVVGVGAGVTGDWASRMKTLRSSGLFEGGVGIYRSFVHIDVRGTRANWDQR</sequence>
<dbReference type="InterPro" id="IPR013230">
    <property type="entry name" value="Peptidase_M15A_C"/>
</dbReference>
<dbReference type="EMBL" id="CP120863">
    <property type="protein sequence ID" value="WFE91470.1"/>
    <property type="molecule type" value="Genomic_DNA"/>
</dbReference>
<proteinExistence type="predicted"/>
<dbReference type="SUPFAM" id="SSF55166">
    <property type="entry name" value="Hedgehog/DD-peptidase"/>
    <property type="match status" value="1"/>
</dbReference>
<gene>
    <name evidence="2" type="ORF">K1718_08955</name>
</gene>
<dbReference type="InterPro" id="IPR009045">
    <property type="entry name" value="Zn_M74/Hedgehog-like"/>
</dbReference>